<dbReference type="EMBL" id="DF236955">
    <property type="protein sequence ID" value="GAQ78005.1"/>
    <property type="molecule type" value="Genomic_DNA"/>
</dbReference>
<feature type="domain" description="Rhodanese" evidence="1">
    <location>
        <begin position="157"/>
        <end position="243"/>
    </location>
</feature>
<dbReference type="PROSITE" id="PS00380">
    <property type="entry name" value="RHODANESE_1"/>
    <property type="match status" value="1"/>
</dbReference>
<dbReference type="STRING" id="105231.A0A0U9HHZ0"/>
<dbReference type="SMART" id="SM00450">
    <property type="entry name" value="RHOD"/>
    <property type="match status" value="1"/>
</dbReference>
<dbReference type="PANTHER" id="PTHR43031">
    <property type="entry name" value="FAD-DEPENDENT OXIDOREDUCTASE"/>
    <property type="match status" value="1"/>
</dbReference>
<dbReference type="Proteomes" id="UP000054558">
    <property type="component" value="Unassembled WGS sequence"/>
</dbReference>
<accession>A0A0U9HHZ0</accession>
<dbReference type="Gene3D" id="3.40.250.10">
    <property type="entry name" value="Rhodanese-like domain"/>
    <property type="match status" value="1"/>
</dbReference>
<proteinExistence type="predicted"/>
<dbReference type="InterPro" id="IPR036873">
    <property type="entry name" value="Rhodanese-like_dom_sf"/>
</dbReference>
<protein>
    <recommendedName>
        <fullName evidence="1">Rhodanese domain-containing protein</fullName>
    </recommendedName>
</protein>
<dbReference type="InterPro" id="IPR050229">
    <property type="entry name" value="GlpE_sulfurtransferase"/>
</dbReference>
<dbReference type="InterPro" id="IPR001307">
    <property type="entry name" value="Thiosulphate_STrfase_CS"/>
</dbReference>
<dbReference type="PROSITE" id="PS50206">
    <property type="entry name" value="RHODANESE_3"/>
    <property type="match status" value="1"/>
</dbReference>
<evidence type="ECO:0000313" key="2">
    <source>
        <dbReference type="EMBL" id="GAQ78005.1"/>
    </source>
</evidence>
<dbReference type="OrthoDB" id="566238at2759"/>
<dbReference type="AlphaFoldDB" id="A0A0U9HHZ0"/>
<evidence type="ECO:0000259" key="1">
    <source>
        <dbReference type="PROSITE" id="PS50206"/>
    </source>
</evidence>
<evidence type="ECO:0000313" key="3">
    <source>
        <dbReference type="Proteomes" id="UP000054558"/>
    </source>
</evidence>
<dbReference type="InterPro" id="IPR001763">
    <property type="entry name" value="Rhodanese-like_dom"/>
</dbReference>
<dbReference type="GO" id="GO:0004792">
    <property type="term" value="F:thiosulfate-cyanide sulfurtransferase activity"/>
    <property type="evidence" value="ECO:0007669"/>
    <property type="project" value="InterPro"/>
</dbReference>
<dbReference type="PANTHER" id="PTHR43031:SF1">
    <property type="entry name" value="PYRIDINE NUCLEOTIDE-DISULPHIDE OXIDOREDUCTASE"/>
    <property type="match status" value="1"/>
</dbReference>
<organism evidence="2 3">
    <name type="scientific">Klebsormidium nitens</name>
    <name type="common">Green alga</name>
    <name type="synonym">Ulothrix nitens</name>
    <dbReference type="NCBI Taxonomy" id="105231"/>
    <lineage>
        <taxon>Eukaryota</taxon>
        <taxon>Viridiplantae</taxon>
        <taxon>Streptophyta</taxon>
        <taxon>Klebsormidiophyceae</taxon>
        <taxon>Klebsormidiales</taxon>
        <taxon>Klebsormidiaceae</taxon>
        <taxon>Klebsormidium</taxon>
    </lineage>
</organism>
<dbReference type="CDD" id="cd00158">
    <property type="entry name" value="RHOD"/>
    <property type="match status" value="1"/>
</dbReference>
<dbReference type="SUPFAM" id="SSF52821">
    <property type="entry name" value="Rhodanese/Cell cycle control phosphatase"/>
    <property type="match status" value="1"/>
</dbReference>
<sequence>MRKRRSAPQLPVPSLSSLKTNVGSLACYNVGAKGLSRPQLWLELDSRRISHIRALADENVPEADGEKMWSIEEILAEAEAEGANFVFSEADDSEDEEEFMKTPAIRASSDGPGVDLPTSDDMTRILSAYGGAETESIHDITVEELQLELQSASPRMLLDVRSEQEYSSGHVPGAVHLPLESLVGRVSAGEVDIEGKPLAVICASGSRSARAALELKTFCQAKDVVNVRGGTLAWIDAGYPIDKR</sequence>
<name>A0A0U9HHZ0_KLENI</name>
<reference evidence="2 3" key="1">
    <citation type="journal article" date="2014" name="Nat. Commun.">
        <title>Klebsormidium flaccidum genome reveals primary factors for plant terrestrial adaptation.</title>
        <authorList>
            <person name="Hori K."/>
            <person name="Maruyama F."/>
            <person name="Fujisawa T."/>
            <person name="Togashi T."/>
            <person name="Yamamoto N."/>
            <person name="Seo M."/>
            <person name="Sato S."/>
            <person name="Yamada T."/>
            <person name="Mori H."/>
            <person name="Tajima N."/>
            <person name="Moriyama T."/>
            <person name="Ikeuchi M."/>
            <person name="Watanabe M."/>
            <person name="Wada H."/>
            <person name="Kobayashi K."/>
            <person name="Saito M."/>
            <person name="Masuda T."/>
            <person name="Sasaki-Sekimoto Y."/>
            <person name="Mashiguchi K."/>
            <person name="Awai K."/>
            <person name="Shimojima M."/>
            <person name="Masuda S."/>
            <person name="Iwai M."/>
            <person name="Nobusawa T."/>
            <person name="Narise T."/>
            <person name="Kondo S."/>
            <person name="Saito H."/>
            <person name="Sato R."/>
            <person name="Murakawa M."/>
            <person name="Ihara Y."/>
            <person name="Oshima-Yamada Y."/>
            <person name="Ohtaka K."/>
            <person name="Satoh M."/>
            <person name="Sonobe K."/>
            <person name="Ishii M."/>
            <person name="Ohtani R."/>
            <person name="Kanamori-Sato M."/>
            <person name="Honoki R."/>
            <person name="Miyazaki D."/>
            <person name="Mochizuki H."/>
            <person name="Umetsu J."/>
            <person name="Higashi K."/>
            <person name="Shibata D."/>
            <person name="Kamiya Y."/>
            <person name="Sato N."/>
            <person name="Nakamura Y."/>
            <person name="Tabata S."/>
            <person name="Ida S."/>
            <person name="Kurokawa K."/>
            <person name="Ohta H."/>
        </authorList>
    </citation>
    <scope>NUCLEOTIDE SEQUENCE [LARGE SCALE GENOMIC DNA]</scope>
    <source>
        <strain evidence="2 3">NIES-2285</strain>
    </source>
</reference>
<dbReference type="Pfam" id="PF00581">
    <property type="entry name" value="Rhodanese"/>
    <property type="match status" value="1"/>
</dbReference>
<keyword evidence="3" id="KW-1185">Reference proteome</keyword>
<gene>
    <name evidence="2" type="ORF">KFL_000060720</name>
</gene>